<evidence type="ECO:0000313" key="2">
    <source>
        <dbReference type="Proteomes" id="UP000244934"/>
    </source>
</evidence>
<sequence>MSNTATVEHAGRRALVVGASRGIGLGLVQVLLARGWQVTATVRDSARTPQALAELQTQYDAALEIVELDLASPARPAELAASLGVQALNLLVISAGIMGPDHQRAEQASQEETGELFDLNAMAPLRLARALLPAMASHGVIGFVSSRMGSVSLNDSGDRELYRASKAALNSLSCGFAINEAIPAGVGVLNLHPGWVKTDMGGEEAPVTVEQSATGLVTVLEAALGQAEQRFVDFEGQTLAW</sequence>
<gene>
    <name evidence="1" type="primary">csgA_2</name>
    <name evidence="1" type="ORF">KSP9073_01775</name>
</gene>
<name>A0A2R8CLV1_9GAMM</name>
<dbReference type="Proteomes" id="UP000244934">
    <property type="component" value="Unassembled WGS sequence"/>
</dbReference>
<dbReference type="CDD" id="cd05325">
    <property type="entry name" value="carb_red_sniffer_like_SDR_c"/>
    <property type="match status" value="1"/>
</dbReference>
<dbReference type="Pfam" id="PF00106">
    <property type="entry name" value="adh_short"/>
    <property type="match status" value="1"/>
</dbReference>
<dbReference type="GO" id="GO:0016616">
    <property type="term" value="F:oxidoreductase activity, acting on the CH-OH group of donors, NAD or NADP as acceptor"/>
    <property type="evidence" value="ECO:0007669"/>
    <property type="project" value="TreeGrafter"/>
</dbReference>
<dbReference type="RefSeq" id="WP_108842572.1">
    <property type="nucleotide sequence ID" value="NZ_ONZI01000002.1"/>
</dbReference>
<evidence type="ECO:0000313" key="1">
    <source>
        <dbReference type="EMBL" id="SPJ33754.1"/>
    </source>
</evidence>
<keyword evidence="2" id="KW-1185">Reference proteome</keyword>
<reference evidence="2" key="1">
    <citation type="submission" date="2018-03" db="EMBL/GenBank/DDBJ databases">
        <authorList>
            <person name="Navarro De La Torre S."/>
        </authorList>
    </citation>
    <scope>NUCLEOTIDE SEQUENCE [LARGE SCALE GENOMIC DNA]</scope>
    <source>
        <strain evidence="2">EAod3</strain>
    </source>
</reference>
<dbReference type="NCBIfam" id="NF006035">
    <property type="entry name" value="PRK08177.1"/>
    <property type="match status" value="1"/>
</dbReference>
<dbReference type="InterPro" id="IPR002347">
    <property type="entry name" value="SDR_fam"/>
</dbReference>
<dbReference type="PANTHER" id="PTHR45458:SF1">
    <property type="entry name" value="SHORT CHAIN DEHYDROGENASE"/>
    <property type="match status" value="1"/>
</dbReference>
<proteinExistence type="predicted"/>
<protein>
    <submittedName>
        <fullName evidence="1">C-factor</fullName>
    </submittedName>
</protein>
<organism evidence="1 2">
    <name type="scientific">Kushneria phyllosphaerae</name>
    <dbReference type="NCBI Taxonomy" id="2100822"/>
    <lineage>
        <taxon>Bacteria</taxon>
        <taxon>Pseudomonadati</taxon>
        <taxon>Pseudomonadota</taxon>
        <taxon>Gammaproteobacteria</taxon>
        <taxon>Oceanospirillales</taxon>
        <taxon>Halomonadaceae</taxon>
        <taxon>Kushneria</taxon>
    </lineage>
</organism>
<dbReference type="PRINTS" id="PR00081">
    <property type="entry name" value="GDHRDH"/>
</dbReference>
<dbReference type="OrthoDB" id="5786478at2"/>
<dbReference type="PANTHER" id="PTHR45458">
    <property type="entry name" value="SHORT-CHAIN DEHYDROGENASE/REDUCTASE SDR"/>
    <property type="match status" value="1"/>
</dbReference>
<dbReference type="Gene3D" id="3.40.50.720">
    <property type="entry name" value="NAD(P)-binding Rossmann-like Domain"/>
    <property type="match status" value="1"/>
</dbReference>
<dbReference type="SUPFAM" id="SSF51735">
    <property type="entry name" value="NAD(P)-binding Rossmann-fold domains"/>
    <property type="match status" value="1"/>
</dbReference>
<dbReference type="EMBL" id="ONZI01000002">
    <property type="protein sequence ID" value="SPJ33754.1"/>
    <property type="molecule type" value="Genomic_DNA"/>
</dbReference>
<dbReference type="InterPro" id="IPR052184">
    <property type="entry name" value="SDR_enzymes"/>
</dbReference>
<dbReference type="AlphaFoldDB" id="A0A2R8CLV1"/>
<dbReference type="InterPro" id="IPR036291">
    <property type="entry name" value="NAD(P)-bd_dom_sf"/>
</dbReference>
<accession>A0A2R8CLV1</accession>